<evidence type="ECO:0000313" key="2">
    <source>
        <dbReference type="Proteomes" id="UP000018883"/>
    </source>
</evidence>
<dbReference type="RefSeq" id="YP_009007005.1">
    <property type="nucleotide sequence ID" value="NC_023574.1"/>
</dbReference>
<dbReference type="EMBL" id="KF926093">
    <property type="protein sequence ID" value="AHC94205.1"/>
    <property type="molecule type" value="Genomic_DNA"/>
</dbReference>
<gene>
    <name evidence="1" type="ORF">T548_0127</name>
</gene>
<name>V9VGE4_9CAUD</name>
<evidence type="ECO:0000313" key="1">
    <source>
        <dbReference type="EMBL" id="AHC94205.1"/>
    </source>
</evidence>
<proteinExistence type="predicted"/>
<protein>
    <submittedName>
        <fullName evidence="1">Uncharacterized protein</fullName>
    </submittedName>
</protein>
<accession>V9VGE4</accession>
<reference evidence="1 2" key="1">
    <citation type="journal article" date="2014" name="Front. Microbiol.">
        <title>Phages of non-dairy lactococci: isolation and characterization of ?L47, a phage infecting the grass isolate Lactococcus lactis ssp. cremoris DPC6860.</title>
        <authorList>
            <person name="Cavanagh D."/>
            <person name="Guinane C.M."/>
            <person name="Neve H."/>
            <person name="Coffey A."/>
            <person name="Ross R.P."/>
            <person name="Fitzgerald G.F."/>
            <person name="McAuliffe O."/>
        </authorList>
    </citation>
    <scope>NUCLEOTIDE SEQUENCE [LARGE SCALE GENOMIC DNA]</scope>
</reference>
<sequence length="216" mass="25701">MENQLQANRKFAQIPNKMFYGTENNEKLIYVLLQATQLAFPVDEKTGMSKAFIPPLTKELTKRSGYCYSDARIELILMNLKKKGYINFELNQNKLMFEILPIDTEEEHMFHVNWKSNDIILTGVTKIDFKIFFKLFKDKDFTLYTYTKYRMGESYEYRITYDEWAFILWGKREDAIAYIKETEAIVKFTSRYDGNYGGRRPNTYVTFDSVKDENED</sequence>
<dbReference type="Proteomes" id="UP000018883">
    <property type="component" value="Segment"/>
</dbReference>
<dbReference type="KEGG" id="vg:18503683"/>
<keyword evidence="2" id="KW-1185">Reference proteome</keyword>
<organism evidence="1 2">
    <name type="scientific">Lactococcus phage phiL47</name>
    <dbReference type="NCBI Taxonomy" id="1412875"/>
    <lineage>
        <taxon>Viruses</taxon>
        <taxon>Duplodnaviria</taxon>
        <taxon>Heunggongvirae</taxon>
        <taxon>Uroviricota</taxon>
        <taxon>Caudoviricetes</taxon>
        <taxon>Audreyjarvisvirus</taxon>
        <taxon>Audreyjarvisvirus L47</taxon>
    </lineage>
</organism>
<dbReference type="GeneID" id="18503683"/>